<dbReference type="InterPro" id="IPR002477">
    <property type="entry name" value="Peptidoglycan-bd-like"/>
</dbReference>
<dbReference type="Proteomes" id="UP000064189">
    <property type="component" value="Unassembled WGS sequence"/>
</dbReference>
<evidence type="ECO:0000256" key="4">
    <source>
        <dbReference type="ARBA" id="ARBA00022807"/>
    </source>
</evidence>
<dbReference type="Gene3D" id="3.90.1720.10">
    <property type="entry name" value="endopeptidase domain like (from Nostoc punctiforme)"/>
    <property type="match status" value="1"/>
</dbReference>
<dbReference type="PANTHER" id="PTHR47053:SF1">
    <property type="entry name" value="MUREIN DD-ENDOPEPTIDASE MEPH-RELATED"/>
    <property type="match status" value="1"/>
</dbReference>
<sequence>MKKWIASAAVASAMMLTPLQAFANIGDQTLRPGMTHSDVKQLQQLLKTKGYFTYSGSLTTYYGTYSTSSVKKFQKAKGLTADGIAGRATFNALGVYKVNNTSMINYAKTLMGKPYKWGGTTPAGFDCSGFIYYVFQKSQGITLPRTTSLLYSNTGLKVSSPSKGDLVFFDTSSGRTGVSHVGIYIGNGQFIQASTSKGVTITDMDNSYWKPRYLGAKTL</sequence>
<accession>A0A109MSM9</accession>
<dbReference type="InterPro" id="IPR036365">
    <property type="entry name" value="PGBD-like_sf"/>
</dbReference>
<evidence type="ECO:0000256" key="2">
    <source>
        <dbReference type="ARBA" id="ARBA00022670"/>
    </source>
</evidence>
<name>A0A109MSM9_9BACI</name>
<dbReference type="PANTHER" id="PTHR47053">
    <property type="entry name" value="MUREIN DD-ENDOPEPTIDASE MEPH-RELATED"/>
    <property type="match status" value="1"/>
</dbReference>
<dbReference type="PROSITE" id="PS51935">
    <property type="entry name" value="NLPC_P60"/>
    <property type="match status" value="1"/>
</dbReference>
<dbReference type="RefSeq" id="WP_061144363.1">
    <property type="nucleotide sequence ID" value="NZ_LNNH01000055.1"/>
</dbReference>
<keyword evidence="3" id="KW-0378">Hydrolase</keyword>
<dbReference type="InterPro" id="IPR036366">
    <property type="entry name" value="PGBDSf"/>
</dbReference>
<feature type="chain" id="PRO_5007139382" description="NlpC/P60 domain-containing protein" evidence="5">
    <location>
        <begin position="24"/>
        <end position="219"/>
    </location>
</feature>
<gene>
    <name evidence="7" type="ORF">AS888_02535</name>
</gene>
<dbReference type="GO" id="GO:0006508">
    <property type="term" value="P:proteolysis"/>
    <property type="evidence" value="ECO:0007669"/>
    <property type="project" value="UniProtKB-KW"/>
</dbReference>
<evidence type="ECO:0000256" key="3">
    <source>
        <dbReference type="ARBA" id="ARBA00022801"/>
    </source>
</evidence>
<evidence type="ECO:0000259" key="6">
    <source>
        <dbReference type="PROSITE" id="PS51935"/>
    </source>
</evidence>
<evidence type="ECO:0000313" key="7">
    <source>
        <dbReference type="EMBL" id="KWW11424.1"/>
    </source>
</evidence>
<dbReference type="Gene3D" id="1.10.101.10">
    <property type="entry name" value="PGBD-like superfamily/PGBD"/>
    <property type="match status" value="1"/>
</dbReference>
<keyword evidence="8" id="KW-1185">Reference proteome</keyword>
<feature type="domain" description="NlpC/P60" evidence="6">
    <location>
        <begin position="97"/>
        <end position="219"/>
    </location>
</feature>
<dbReference type="EMBL" id="LNNH01000055">
    <property type="protein sequence ID" value="KWW11424.1"/>
    <property type="molecule type" value="Genomic_DNA"/>
</dbReference>
<protein>
    <recommendedName>
        <fullName evidence="6">NlpC/P60 domain-containing protein</fullName>
    </recommendedName>
</protein>
<dbReference type="GO" id="GO:0008234">
    <property type="term" value="F:cysteine-type peptidase activity"/>
    <property type="evidence" value="ECO:0007669"/>
    <property type="project" value="UniProtKB-KW"/>
</dbReference>
<comment type="similarity">
    <text evidence="1">Belongs to the peptidase C40 family.</text>
</comment>
<feature type="signal peptide" evidence="5">
    <location>
        <begin position="1"/>
        <end position="23"/>
    </location>
</feature>
<keyword evidence="4" id="KW-0788">Thiol protease</keyword>
<dbReference type="Pfam" id="PF00877">
    <property type="entry name" value="NLPC_P60"/>
    <property type="match status" value="1"/>
</dbReference>
<dbReference type="SUPFAM" id="SSF54001">
    <property type="entry name" value="Cysteine proteinases"/>
    <property type="match status" value="1"/>
</dbReference>
<dbReference type="AlphaFoldDB" id="A0A109MSM9"/>
<evidence type="ECO:0000313" key="8">
    <source>
        <dbReference type="Proteomes" id="UP000064189"/>
    </source>
</evidence>
<dbReference type="Pfam" id="PF01471">
    <property type="entry name" value="PG_binding_1"/>
    <property type="match status" value="1"/>
</dbReference>
<reference evidence="7 8" key="1">
    <citation type="submission" date="2015-11" db="EMBL/GenBank/DDBJ databases">
        <title>Genome Sequence of Bacillus simplex strain VanAntwerpen2.</title>
        <authorList>
            <person name="Couger M.B."/>
        </authorList>
    </citation>
    <scope>NUCLEOTIDE SEQUENCE [LARGE SCALE GENOMIC DNA]</scope>
    <source>
        <strain evidence="7 8">VanAntwerpen02</strain>
    </source>
</reference>
<dbReference type="InterPro" id="IPR000064">
    <property type="entry name" value="NLP_P60_dom"/>
</dbReference>
<proteinExistence type="inferred from homology"/>
<evidence type="ECO:0000256" key="1">
    <source>
        <dbReference type="ARBA" id="ARBA00007074"/>
    </source>
</evidence>
<dbReference type="InterPro" id="IPR051202">
    <property type="entry name" value="Peptidase_C40"/>
</dbReference>
<keyword evidence="2" id="KW-0645">Protease</keyword>
<keyword evidence="5" id="KW-0732">Signal</keyword>
<organism evidence="7 8">
    <name type="scientific">Peribacillus simplex</name>
    <dbReference type="NCBI Taxonomy" id="1478"/>
    <lineage>
        <taxon>Bacteria</taxon>
        <taxon>Bacillati</taxon>
        <taxon>Bacillota</taxon>
        <taxon>Bacilli</taxon>
        <taxon>Bacillales</taxon>
        <taxon>Bacillaceae</taxon>
        <taxon>Peribacillus</taxon>
    </lineage>
</organism>
<comment type="caution">
    <text evidence="7">The sequence shown here is derived from an EMBL/GenBank/DDBJ whole genome shotgun (WGS) entry which is preliminary data.</text>
</comment>
<dbReference type="SUPFAM" id="SSF47090">
    <property type="entry name" value="PGBD-like"/>
    <property type="match status" value="1"/>
</dbReference>
<evidence type="ECO:0000256" key="5">
    <source>
        <dbReference type="SAM" id="SignalP"/>
    </source>
</evidence>
<dbReference type="InterPro" id="IPR038765">
    <property type="entry name" value="Papain-like_cys_pep_sf"/>
</dbReference>